<dbReference type="Pfam" id="PF00326">
    <property type="entry name" value="Peptidase_S9"/>
    <property type="match status" value="1"/>
</dbReference>
<reference evidence="5" key="1">
    <citation type="journal article" date="2019" name="Int. J. Syst. Evol. Microbiol.">
        <title>The Global Catalogue of Microorganisms (GCM) 10K type strain sequencing project: providing services to taxonomists for standard genome sequencing and annotation.</title>
        <authorList>
            <consortium name="The Broad Institute Genomics Platform"/>
            <consortium name="The Broad Institute Genome Sequencing Center for Infectious Disease"/>
            <person name="Wu L."/>
            <person name="Ma J."/>
        </authorList>
    </citation>
    <scope>NUCLEOTIDE SEQUENCE [LARGE SCALE GENOMIC DNA]</scope>
    <source>
        <strain evidence="5">KCTC 42441</strain>
    </source>
</reference>
<dbReference type="PROSITE" id="PS51257">
    <property type="entry name" value="PROKAR_LIPOPROTEIN"/>
    <property type="match status" value="1"/>
</dbReference>
<dbReference type="InterPro" id="IPR001375">
    <property type="entry name" value="Peptidase_S9_cat"/>
</dbReference>
<sequence>MAMRRTTLLSTVAAIGLSACASLPSGDIAQREPGFVQREVVVDGQTHRYQVFVPSPTAGATPPVILFLHGSGERGDDGVKPTLAGLGPYVRANAGSFPAIVVFPQVPENGEWQGANAGVAFAALDAATAEFNGDRDRTYLTGMSMGGYGTWELALAQPERFAALVPVCGAVRQISDERALYVTQVTGDPDPYATIAQTLRDVPVWIFHGAKDDVVPPDDDRRLIAAFRHADARDARYTEFPDANHNAWDPAYARTPELWRWLFAQQRR</sequence>
<evidence type="ECO:0000259" key="3">
    <source>
        <dbReference type="Pfam" id="PF00326"/>
    </source>
</evidence>
<dbReference type="PANTHER" id="PTHR43037">
    <property type="entry name" value="UNNAMED PRODUCT-RELATED"/>
    <property type="match status" value="1"/>
</dbReference>
<organism evidence="4 5">
    <name type="scientific">Luteimonas soli</name>
    <dbReference type="NCBI Taxonomy" id="1648966"/>
    <lineage>
        <taxon>Bacteria</taxon>
        <taxon>Pseudomonadati</taxon>
        <taxon>Pseudomonadota</taxon>
        <taxon>Gammaproteobacteria</taxon>
        <taxon>Lysobacterales</taxon>
        <taxon>Lysobacteraceae</taxon>
        <taxon>Luteimonas</taxon>
    </lineage>
</organism>
<name>A0ABV7XQ07_9GAMM</name>
<dbReference type="Gene3D" id="3.40.50.1820">
    <property type="entry name" value="alpha/beta hydrolase"/>
    <property type="match status" value="1"/>
</dbReference>
<comment type="caution">
    <text evidence="4">The sequence shown here is derived from an EMBL/GenBank/DDBJ whole genome shotgun (WGS) entry which is preliminary data.</text>
</comment>
<dbReference type="PANTHER" id="PTHR43037:SF1">
    <property type="entry name" value="BLL1128 PROTEIN"/>
    <property type="match status" value="1"/>
</dbReference>
<protein>
    <submittedName>
        <fullName evidence="4">Prolyl oligopeptidase family serine peptidase</fullName>
    </submittedName>
</protein>
<evidence type="ECO:0000256" key="1">
    <source>
        <dbReference type="ARBA" id="ARBA00022729"/>
    </source>
</evidence>
<keyword evidence="5" id="KW-1185">Reference proteome</keyword>
<gene>
    <name evidence="4" type="ORF">ACFONC_12325</name>
</gene>
<evidence type="ECO:0000313" key="5">
    <source>
        <dbReference type="Proteomes" id="UP001595705"/>
    </source>
</evidence>
<feature type="chain" id="PRO_5046477261" evidence="2">
    <location>
        <begin position="22"/>
        <end position="268"/>
    </location>
</feature>
<dbReference type="Proteomes" id="UP001595705">
    <property type="component" value="Unassembled WGS sequence"/>
</dbReference>
<dbReference type="SUPFAM" id="SSF53474">
    <property type="entry name" value="alpha/beta-Hydrolases"/>
    <property type="match status" value="1"/>
</dbReference>
<dbReference type="EMBL" id="JBHRYA010000007">
    <property type="protein sequence ID" value="MFC3716939.1"/>
    <property type="molecule type" value="Genomic_DNA"/>
</dbReference>
<dbReference type="RefSeq" id="WP_386744451.1">
    <property type="nucleotide sequence ID" value="NZ_JBHRYA010000007.1"/>
</dbReference>
<feature type="domain" description="Peptidase S9 prolyl oligopeptidase catalytic" evidence="3">
    <location>
        <begin position="121"/>
        <end position="254"/>
    </location>
</feature>
<dbReference type="InterPro" id="IPR029058">
    <property type="entry name" value="AB_hydrolase_fold"/>
</dbReference>
<keyword evidence="1 2" id="KW-0732">Signal</keyword>
<feature type="signal peptide" evidence="2">
    <location>
        <begin position="1"/>
        <end position="21"/>
    </location>
</feature>
<dbReference type="InterPro" id="IPR050955">
    <property type="entry name" value="Plant_Biomass_Hydrol_Est"/>
</dbReference>
<evidence type="ECO:0000256" key="2">
    <source>
        <dbReference type="SAM" id="SignalP"/>
    </source>
</evidence>
<accession>A0ABV7XQ07</accession>
<proteinExistence type="predicted"/>
<evidence type="ECO:0000313" key="4">
    <source>
        <dbReference type="EMBL" id="MFC3716939.1"/>
    </source>
</evidence>